<feature type="region of interest" description="Disordered" evidence="5">
    <location>
        <begin position="235"/>
        <end position="261"/>
    </location>
</feature>
<evidence type="ECO:0000256" key="4">
    <source>
        <dbReference type="RuleBase" id="RU003968"/>
    </source>
</evidence>
<proteinExistence type="inferred from homology"/>
<comment type="similarity">
    <text evidence="1 4">Belongs to the GMC oxidoreductase family.</text>
</comment>
<evidence type="ECO:0000313" key="8">
    <source>
        <dbReference type="Proteomes" id="UP000248817"/>
    </source>
</evidence>
<dbReference type="SUPFAM" id="SSF54373">
    <property type="entry name" value="FAD-linked reductases, C-terminal domain"/>
    <property type="match status" value="1"/>
</dbReference>
<keyword evidence="3 4" id="KW-0274">FAD</keyword>
<feature type="compositionally biased region" description="Low complexity" evidence="5">
    <location>
        <begin position="235"/>
        <end position="255"/>
    </location>
</feature>
<name>A0A2V5HYK3_9EURO</name>
<keyword evidence="4" id="KW-0285">Flavoprotein</keyword>
<dbReference type="EMBL" id="KZ825588">
    <property type="protein sequence ID" value="PYI26703.1"/>
    <property type="molecule type" value="Genomic_DNA"/>
</dbReference>
<keyword evidence="8" id="KW-1185">Reference proteome</keyword>
<dbReference type="SUPFAM" id="SSF51905">
    <property type="entry name" value="FAD/NAD(P)-binding domain"/>
    <property type="match status" value="1"/>
</dbReference>
<dbReference type="Proteomes" id="UP000248817">
    <property type="component" value="Unassembled WGS sequence"/>
</dbReference>
<comment type="cofactor">
    <cofactor evidence="3">
        <name>FAD</name>
        <dbReference type="ChEBI" id="CHEBI:57692"/>
    </cofactor>
</comment>
<dbReference type="Gene3D" id="3.50.50.60">
    <property type="entry name" value="FAD/NAD(P)-binding domain"/>
    <property type="match status" value="1"/>
</dbReference>
<reference evidence="7 8" key="1">
    <citation type="submission" date="2018-02" db="EMBL/GenBank/DDBJ databases">
        <title>The genomes of Aspergillus section Nigri reveals drivers in fungal speciation.</title>
        <authorList>
            <consortium name="DOE Joint Genome Institute"/>
            <person name="Vesth T.C."/>
            <person name="Nybo J."/>
            <person name="Theobald S."/>
            <person name="Brandl J."/>
            <person name="Frisvad J.C."/>
            <person name="Nielsen K.F."/>
            <person name="Lyhne E.K."/>
            <person name="Kogle M.E."/>
            <person name="Kuo A."/>
            <person name="Riley R."/>
            <person name="Clum A."/>
            <person name="Nolan M."/>
            <person name="Lipzen A."/>
            <person name="Salamov A."/>
            <person name="Henrissat B."/>
            <person name="Wiebenga A."/>
            <person name="De vries R.P."/>
            <person name="Grigoriev I.V."/>
            <person name="Mortensen U.H."/>
            <person name="Andersen M.R."/>
            <person name="Baker S.E."/>
        </authorList>
    </citation>
    <scope>NUCLEOTIDE SEQUENCE [LARGE SCALE GENOMIC DNA]</scope>
    <source>
        <strain evidence="7 8">CBS 114.80</strain>
    </source>
</reference>
<dbReference type="Pfam" id="PF05199">
    <property type="entry name" value="GMC_oxred_C"/>
    <property type="match status" value="1"/>
</dbReference>
<dbReference type="GO" id="GO:0050660">
    <property type="term" value="F:flavin adenine dinucleotide binding"/>
    <property type="evidence" value="ECO:0007669"/>
    <property type="project" value="InterPro"/>
</dbReference>
<feature type="binding site" evidence="3">
    <location>
        <position position="227"/>
    </location>
    <ligand>
        <name>FAD</name>
        <dbReference type="ChEBI" id="CHEBI:57692"/>
    </ligand>
</feature>
<dbReference type="PIRSF" id="PIRSF000137">
    <property type="entry name" value="Alcohol_oxidase"/>
    <property type="match status" value="1"/>
</dbReference>
<feature type="domain" description="Glucose-methanol-choline oxidoreductase N-terminal" evidence="6">
    <location>
        <begin position="82"/>
        <end position="105"/>
    </location>
</feature>
<feature type="active site" description="Proton acceptor" evidence="2">
    <location>
        <position position="556"/>
    </location>
</feature>
<dbReference type="Pfam" id="PF00732">
    <property type="entry name" value="GMC_oxred_N"/>
    <property type="match status" value="1"/>
</dbReference>
<sequence length="577" mass="60767">MATYDYIIVGGGLAGSTLAGRLSELHPSRTILLLEAGPNVVGHPLTSAPLACFGAHFSPLDWAYTTVPQTHLDGRTCYNSAGKALGGGTAINYGTWTRGSAAKYDLLARMVDDEGWSYQSLLPYFQRAETHWDRHADPAVHGRAGPIHNATVSSSSPDRTYPLREPVRAAWAQLGVGPVARGDANAGHPLGLAELTENWRAGRRQIASEAYGVTRRANVTVRTDTLVKRVLLSDSLSPNSPSARGSSSRSSSSSSKTAVGVELPDGTTFHARHEVILSAGGYRTPQLLMLSGIGPREHLQHHGISVAVDSPEVGRNFHDHFAFNQWWQLRHPEQGLSAGTPAWQSPAYGLGLPCDWVATLQAPPSALRAALQADGVTSPTDLEHHPYLSKDFDHLETLVVYAPAGAAVSGVDVPMDGSHIATAVLGIAPSSRGTITLASADPAAAPVIDPNHYATEVDRVTLRAGIRQVNRLMLATPPGRAIVTGEVVRPGLAGPLGVDASDAEIDAAVRQGGMTFYHPAGSAAMGKVVDSRLQVKGVMGLRVVDASVLPLSVAGHYQVALYAIAERAAELVAGVVG</sequence>
<gene>
    <name evidence="7" type="ORF">BP00DRAFT_355271</name>
</gene>
<dbReference type="AlphaFoldDB" id="A0A2V5HYK3"/>
<evidence type="ECO:0000256" key="1">
    <source>
        <dbReference type="ARBA" id="ARBA00010790"/>
    </source>
</evidence>
<dbReference type="GO" id="GO:0016614">
    <property type="term" value="F:oxidoreductase activity, acting on CH-OH group of donors"/>
    <property type="evidence" value="ECO:0007669"/>
    <property type="project" value="InterPro"/>
</dbReference>
<dbReference type="InterPro" id="IPR007867">
    <property type="entry name" value="GMC_OxRtase_C"/>
</dbReference>
<accession>A0A2V5HYK3</accession>
<evidence type="ECO:0000259" key="6">
    <source>
        <dbReference type="PROSITE" id="PS00623"/>
    </source>
</evidence>
<dbReference type="Gene3D" id="3.30.560.10">
    <property type="entry name" value="Glucose Oxidase, domain 3"/>
    <property type="match status" value="1"/>
</dbReference>
<dbReference type="PANTHER" id="PTHR11552">
    <property type="entry name" value="GLUCOSE-METHANOL-CHOLINE GMC OXIDOREDUCTASE"/>
    <property type="match status" value="1"/>
</dbReference>
<dbReference type="PANTHER" id="PTHR11552:SF123">
    <property type="entry name" value="GMC OXIDOREDUCTASE (AFU_ORTHOLOGUE AFUA_2G01770)-RELATED"/>
    <property type="match status" value="1"/>
</dbReference>
<evidence type="ECO:0000256" key="5">
    <source>
        <dbReference type="SAM" id="MobiDB-lite"/>
    </source>
</evidence>
<evidence type="ECO:0000313" key="7">
    <source>
        <dbReference type="EMBL" id="PYI26703.1"/>
    </source>
</evidence>
<evidence type="ECO:0000256" key="2">
    <source>
        <dbReference type="PIRSR" id="PIRSR000137-1"/>
    </source>
</evidence>
<protein>
    <submittedName>
        <fullName evidence="7">Alcohol oxidase</fullName>
    </submittedName>
</protein>
<feature type="active site" description="Proton donor" evidence="2">
    <location>
        <position position="518"/>
    </location>
</feature>
<dbReference type="PROSITE" id="PS00623">
    <property type="entry name" value="GMC_OXRED_1"/>
    <property type="match status" value="1"/>
</dbReference>
<dbReference type="InterPro" id="IPR000172">
    <property type="entry name" value="GMC_OxRdtase_N"/>
</dbReference>
<dbReference type="InterPro" id="IPR012132">
    <property type="entry name" value="GMC_OxRdtase"/>
</dbReference>
<evidence type="ECO:0000256" key="3">
    <source>
        <dbReference type="PIRSR" id="PIRSR000137-2"/>
    </source>
</evidence>
<dbReference type="InterPro" id="IPR036188">
    <property type="entry name" value="FAD/NAD-bd_sf"/>
</dbReference>
<organism evidence="7 8">
    <name type="scientific">Aspergillus indologenus CBS 114.80</name>
    <dbReference type="NCBI Taxonomy" id="1450541"/>
    <lineage>
        <taxon>Eukaryota</taxon>
        <taxon>Fungi</taxon>
        <taxon>Dikarya</taxon>
        <taxon>Ascomycota</taxon>
        <taxon>Pezizomycotina</taxon>
        <taxon>Eurotiomycetes</taxon>
        <taxon>Eurotiomycetidae</taxon>
        <taxon>Eurotiales</taxon>
        <taxon>Aspergillaceae</taxon>
        <taxon>Aspergillus</taxon>
        <taxon>Aspergillus subgen. Circumdati</taxon>
    </lineage>
</organism>